<evidence type="ECO:0000313" key="3">
    <source>
        <dbReference type="Proteomes" id="UP000076555"/>
    </source>
</evidence>
<proteinExistence type="predicted"/>
<dbReference type="InterPro" id="IPR013445">
    <property type="entry name" value="CDP_4_6_deHydtase"/>
</dbReference>
<dbReference type="Pfam" id="PF16363">
    <property type="entry name" value="GDP_Man_Dehyd"/>
    <property type="match status" value="1"/>
</dbReference>
<dbReference type="EMBL" id="LWAJ01000015">
    <property type="protein sequence ID" value="KZL51582.1"/>
    <property type="molecule type" value="Genomic_DNA"/>
</dbReference>
<protein>
    <submittedName>
        <fullName evidence="2">CDP-glucose 4,6-dehydratase</fullName>
    </submittedName>
</protein>
<dbReference type="InterPro" id="IPR016040">
    <property type="entry name" value="NAD(P)-bd_dom"/>
</dbReference>
<evidence type="ECO:0000313" key="2">
    <source>
        <dbReference type="EMBL" id="KZL51582.1"/>
    </source>
</evidence>
<sequence>MKSNFWAGKKVFVTGHTGFKGSWLSLWLQMLGAEVCGYALTPPTSLNLFELANVADGMTSVVGDIKDLDFLQRVMQTYQPDIVIHMAAQALVRESYYNPVDTYAVNIMGTVNVLEAVRNVPSVKAVVSVTSDKCYENREWVWGYRETDAMGGYDPYSSSKGCAELVTTAYRQSFFNPADYAQHGVAVASVRAGNVIGGGDWAKDRLVPDILNAWLAGKEVVIRNPQAVRPWQHVLEPLNGYLMLAEKLFTHGSVYCGGWNFGPNESGVKTVAWVVNQLQKFWGKDANWIQDGGVQPHEANLLTLDCSKARTQINWEPKLDLTTALAWIVDWTKAWEQGCDMQQKSQAQIQQFMQFGYFQQREIARWEVETGGNVAEVAQLRS</sequence>
<name>A0A166KV89_NODSP</name>
<dbReference type="PANTHER" id="PTHR43000">
    <property type="entry name" value="DTDP-D-GLUCOSE 4,6-DEHYDRATASE-RELATED"/>
    <property type="match status" value="1"/>
</dbReference>
<dbReference type="OrthoDB" id="9779902at2"/>
<dbReference type="SUPFAM" id="SSF51735">
    <property type="entry name" value="NAD(P)-binding Rossmann-fold domains"/>
    <property type="match status" value="1"/>
</dbReference>
<comment type="caution">
    <text evidence="2">The sequence shown here is derived from an EMBL/GenBank/DDBJ whole genome shotgun (WGS) entry which is preliminary data.</text>
</comment>
<dbReference type="Gene3D" id="3.90.25.10">
    <property type="entry name" value="UDP-galactose 4-epimerase, domain 1"/>
    <property type="match status" value="1"/>
</dbReference>
<dbReference type="AlphaFoldDB" id="A0A166KV89"/>
<dbReference type="InterPro" id="IPR036291">
    <property type="entry name" value="NAD(P)-bd_dom_sf"/>
</dbReference>
<reference evidence="2 3" key="1">
    <citation type="submission" date="2016-04" db="EMBL/GenBank/DDBJ databases">
        <title>Draft Genome Assembly of the Bloom-forming Cyanobacterium Nodularia spumigena Strain CENA596 in Shrimp Production Ponds.</title>
        <authorList>
            <person name="Popin R.V."/>
            <person name="Rigonato J."/>
            <person name="Abreu V.A."/>
            <person name="Andreote A.P."/>
            <person name="Silveira S.B."/>
            <person name="Odebrecht C."/>
            <person name="Fiore M.F."/>
        </authorList>
    </citation>
    <scope>NUCLEOTIDE SEQUENCE [LARGE SCALE GENOMIC DNA]</scope>
    <source>
        <strain evidence="2 3">CENA596</strain>
    </source>
</reference>
<accession>A0A166KV89</accession>
<evidence type="ECO:0000259" key="1">
    <source>
        <dbReference type="Pfam" id="PF16363"/>
    </source>
</evidence>
<dbReference type="Proteomes" id="UP000076555">
    <property type="component" value="Unassembled WGS sequence"/>
</dbReference>
<dbReference type="NCBIfam" id="TIGR02622">
    <property type="entry name" value="CDP_4_6_dhtase"/>
    <property type="match status" value="1"/>
</dbReference>
<feature type="domain" description="NAD(P)-binding" evidence="1">
    <location>
        <begin position="12"/>
        <end position="323"/>
    </location>
</feature>
<organism evidence="2 3">
    <name type="scientific">Nodularia spumigena CENA596</name>
    <dbReference type="NCBI Taxonomy" id="1819295"/>
    <lineage>
        <taxon>Bacteria</taxon>
        <taxon>Bacillati</taxon>
        <taxon>Cyanobacteriota</taxon>
        <taxon>Cyanophyceae</taxon>
        <taxon>Nostocales</taxon>
        <taxon>Nodulariaceae</taxon>
        <taxon>Nodularia</taxon>
    </lineage>
</organism>
<dbReference type="Gene3D" id="3.40.50.720">
    <property type="entry name" value="NAD(P)-binding Rossmann-like Domain"/>
    <property type="match status" value="1"/>
</dbReference>
<dbReference type="RefSeq" id="WP_063871278.1">
    <property type="nucleotide sequence ID" value="NZ_CAWMRI010000015.1"/>
</dbReference>
<dbReference type="CDD" id="cd05252">
    <property type="entry name" value="CDP_GD_SDR_e"/>
    <property type="match status" value="1"/>
</dbReference>
<gene>
    <name evidence="2" type="ORF">A2T98_01615</name>
</gene>